<dbReference type="Proteomes" id="UP001519460">
    <property type="component" value="Unassembled WGS sequence"/>
</dbReference>
<dbReference type="EMBL" id="JACVVK020000293">
    <property type="protein sequence ID" value="KAK7479874.1"/>
    <property type="molecule type" value="Genomic_DNA"/>
</dbReference>
<accession>A0ABD0JYM7</accession>
<keyword evidence="3" id="KW-1185">Reference proteome</keyword>
<feature type="transmembrane region" description="Helical" evidence="1">
    <location>
        <begin position="99"/>
        <end position="118"/>
    </location>
</feature>
<reference evidence="2 3" key="1">
    <citation type="journal article" date="2023" name="Sci. Data">
        <title>Genome assembly of the Korean intertidal mud-creeper Batillaria attramentaria.</title>
        <authorList>
            <person name="Patra A.K."/>
            <person name="Ho P.T."/>
            <person name="Jun S."/>
            <person name="Lee S.J."/>
            <person name="Kim Y."/>
            <person name="Won Y.J."/>
        </authorList>
    </citation>
    <scope>NUCLEOTIDE SEQUENCE [LARGE SCALE GENOMIC DNA]</scope>
    <source>
        <strain evidence="2">Wonlab-2016</strain>
    </source>
</reference>
<keyword evidence="1" id="KW-0472">Membrane</keyword>
<evidence type="ECO:0000313" key="3">
    <source>
        <dbReference type="Proteomes" id="UP001519460"/>
    </source>
</evidence>
<organism evidence="2 3">
    <name type="scientific">Batillaria attramentaria</name>
    <dbReference type="NCBI Taxonomy" id="370345"/>
    <lineage>
        <taxon>Eukaryota</taxon>
        <taxon>Metazoa</taxon>
        <taxon>Spiralia</taxon>
        <taxon>Lophotrochozoa</taxon>
        <taxon>Mollusca</taxon>
        <taxon>Gastropoda</taxon>
        <taxon>Caenogastropoda</taxon>
        <taxon>Sorbeoconcha</taxon>
        <taxon>Cerithioidea</taxon>
        <taxon>Batillariidae</taxon>
        <taxon>Batillaria</taxon>
    </lineage>
</organism>
<dbReference type="AlphaFoldDB" id="A0ABD0JYM7"/>
<comment type="caution">
    <text evidence="2">The sequence shown here is derived from an EMBL/GenBank/DDBJ whole genome shotgun (WGS) entry which is preliminary data.</text>
</comment>
<evidence type="ECO:0000256" key="1">
    <source>
        <dbReference type="SAM" id="Phobius"/>
    </source>
</evidence>
<evidence type="ECO:0000313" key="2">
    <source>
        <dbReference type="EMBL" id="KAK7479874.1"/>
    </source>
</evidence>
<keyword evidence="1" id="KW-0812">Transmembrane</keyword>
<sequence length="119" mass="12911">MQAAQTDPRWIQEGCTGPGMEIGNPDGSHVFLGSDLKFISLVGDTFRKSFFVQAKHAGANARVSSTMALLTCMQPLSYATIYPLTGPLITVTGNDATPLYMGSAFSFLSAFTFMLYNIW</sequence>
<name>A0ABD0JYM7_9CAEN</name>
<gene>
    <name evidence="2" type="ORF">BaRGS_00028864</name>
</gene>
<proteinExistence type="predicted"/>
<protein>
    <submittedName>
        <fullName evidence="2">Uncharacterized protein</fullName>
    </submittedName>
</protein>
<keyword evidence="1" id="KW-1133">Transmembrane helix</keyword>